<name>A0A0L6VSK9_9BASI</name>
<reference evidence="1 2" key="1">
    <citation type="submission" date="2015-08" db="EMBL/GenBank/DDBJ databases">
        <title>Next Generation Sequencing and Analysis of the Genome of Puccinia sorghi L Schw, the Causal Agent of Maize Common Rust.</title>
        <authorList>
            <person name="Rochi L."/>
            <person name="Burguener G."/>
            <person name="Darino M."/>
            <person name="Turjanski A."/>
            <person name="Kreff E."/>
            <person name="Dieguez M.J."/>
            <person name="Sacco F."/>
        </authorList>
    </citation>
    <scope>NUCLEOTIDE SEQUENCE [LARGE SCALE GENOMIC DNA]</scope>
    <source>
        <strain evidence="1 2">RO10H11247</strain>
    </source>
</reference>
<dbReference type="STRING" id="27349.A0A0L6VSK9"/>
<dbReference type="Proteomes" id="UP000037035">
    <property type="component" value="Unassembled WGS sequence"/>
</dbReference>
<dbReference type="Gene3D" id="3.90.70.80">
    <property type="match status" value="1"/>
</dbReference>
<accession>A0A0L6VSK9</accession>
<organism evidence="1 2">
    <name type="scientific">Puccinia sorghi</name>
    <dbReference type="NCBI Taxonomy" id="27349"/>
    <lineage>
        <taxon>Eukaryota</taxon>
        <taxon>Fungi</taxon>
        <taxon>Dikarya</taxon>
        <taxon>Basidiomycota</taxon>
        <taxon>Pucciniomycotina</taxon>
        <taxon>Pucciniomycetes</taxon>
        <taxon>Pucciniales</taxon>
        <taxon>Pucciniaceae</taxon>
        <taxon>Puccinia</taxon>
    </lineage>
</organism>
<evidence type="ECO:0000313" key="1">
    <source>
        <dbReference type="EMBL" id="KNZ63602.1"/>
    </source>
</evidence>
<keyword evidence="2" id="KW-1185">Reference proteome</keyword>
<dbReference type="AlphaFoldDB" id="A0A0L6VSK9"/>
<gene>
    <name evidence="1" type="ORF">VP01_11216g1</name>
</gene>
<dbReference type="EMBL" id="LAVV01001351">
    <property type="protein sequence ID" value="KNZ63602.1"/>
    <property type="molecule type" value="Genomic_DNA"/>
</dbReference>
<dbReference type="OrthoDB" id="1694816at2759"/>
<sequence length="159" mass="18321">MIPPIHSPKVHKFAIEQGELIEQLPEFIQSHVKMVIDVKADGHCGYQAVAHALGRGEESYMEIHKKLNAEIKKQTDFFCKEYTFSNIDQTLASIYPIPSEPVGTKNWMSMHPWVKQWQMHLKAQSAFSPQAILNHASLTFVSPKQVQYILCFYQRHTIL</sequence>
<evidence type="ECO:0000313" key="2">
    <source>
        <dbReference type="Proteomes" id="UP000037035"/>
    </source>
</evidence>
<dbReference type="VEuPathDB" id="FungiDB:VP01_11216g1"/>
<proteinExistence type="predicted"/>
<comment type="caution">
    <text evidence="1">The sequence shown here is derived from an EMBL/GenBank/DDBJ whole genome shotgun (WGS) entry which is preliminary data.</text>
</comment>
<dbReference type="CDD" id="cd22744">
    <property type="entry name" value="OTU"/>
    <property type="match status" value="1"/>
</dbReference>
<evidence type="ECO:0008006" key="3">
    <source>
        <dbReference type="Google" id="ProtNLM"/>
    </source>
</evidence>
<protein>
    <recommendedName>
        <fullName evidence="3">OTU domain-containing protein</fullName>
    </recommendedName>
</protein>